<dbReference type="RefSeq" id="WP_211330959.1">
    <property type="nucleotide sequence ID" value="NZ_RKQL01000003.1"/>
</dbReference>
<gene>
    <name evidence="3" type="ORF">EDC62_1672</name>
</gene>
<dbReference type="InterPro" id="IPR044946">
    <property type="entry name" value="Restrct_endonuc_typeI_TRD_sf"/>
</dbReference>
<dbReference type="AlphaFoldDB" id="A0A3N4UD77"/>
<accession>A0A3N4UD77</accession>
<evidence type="ECO:0000313" key="3">
    <source>
        <dbReference type="EMBL" id="RPE67788.1"/>
    </source>
</evidence>
<evidence type="ECO:0000256" key="2">
    <source>
        <dbReference type="ARBA" id="ARBA00023125"/>
    </source>
</evidence>
<comment type="caution">
    <text evidence="3">The sequence shown here is derived from an EMBL/GenBank/DDBJ whole genome shotgun (WGS) entry which is preliminary data.</text>
</comment>
<name>A0A3N4UD77_9BURK</name>
<dbReference type="GO" id="GO:0003677">
    <property type="term" value="F:DNA binding"/>
    <property type="evidence" value="ECO:0007669"/>
    <property type="project" value="UniProtKB-KW"/>
</dbReference>
<keyword evidence="2" id="KW-0238">DNA-binding</keyword>
<dbReference type="SUPFAM" id="SSF116734">
    <property type="entry name" value="DNA methylase specificity domain"/>
    <property type="match status" value="1"/>
</dbReference>
<dbReference type="Proteomes" id="UP000272193">
    <property type="component" value="Unassembled WGS sequence"/>
</dbReference>
<dbReference type="EMBL" id="RKQL01000003">
    <property type="protein sequence ID" value="RPE67788.1"/>
    <property type="molecule type" value="Genomic_DNA"/>
</dbReference>
<evidence type="ECO:0000313" key="4">
    <source>
        <dbReference type="Proteomes" id="UP000272193"/>
    </source>
</evidence>
<organism evidence="3 4">
    <name type="scientific">Tibeticola sediminis</name>
    <dbReference type="NCBI Taxonomy" id="1917811"/>
    <lineage>
        <taxon>Bacteria</taxon>
        <taxon>Pseudomonadati</taxon>
        <taxon>Pseudomonadota</taxon>
        <taxon>Betaproteobacteria</taxon>
        <taxon>Burkholderiales</taxon>
        <taxon>Comamonadaceae</taxon>
        <taxon>Tibeticola</taxon>
    </lineage>
</organism>
<dbReference type="Gene3D" id="3.90.220.20">
    <property type="entry name" value="DNA methylase specificity domains"/>
    <property type="match status" value="2"/>
</dbReference>
<dbReference type="GO" id="GO:0009307">
    <property type="term" value="P:DNA restriction-modification system"/>
    <property type="evidence" value="ECO:0007669"/>
    <property type="project" value="UniProtKB-KW"/>
</dbReference>
<protein>
    <submittedName>
        <fullName evidence="3">Uncharacterized protein</fullName>
    </submittedName>
</protein>
<keyword evidence="4" id="KW-1185">Reference proteome</keyword>
<reference evidence="3 4" key="1">
    <citation type="submission" date="2018-11" db="EMBL/GenBank/DDBJ databases">
        <title>Genomic Encyclopedia of Type Strains, Phase IV (KMG-IV): sequencing the most valuable type-strain genomes for metagenomic binning, comparative biology and taxonomic classification.</title>
        <authorList>
            <person name="Goeker M."/>
        </authorList>
    </citation>
    <scope>NUCLEOTIDE SEQUENCE [LARGE SCALE GENOMIC DNA]</scope>
    <source>
        <strain evidence="3 4">DSM 101684</strain>
    </source>
</reference>
<keyword evidence="1" id="KW-0680">Restriction system</keyword>
<sequence>MTHEAHRRQTIDPVLTAAGWHVCDVDSANLRAATGVAIREFLLNAGSGFADYLLCVKGKACGVIEAKKSANYKEMRKVSSGGVQPNLNLRLVRAVCVPLPPVAEQMRITAAVDRQMPILHGVEADVDANLQSAQALRQSTLSKAFVPGGYGCRGAVTSRIPKVIKEEGFHAF</sequence>
<evidence type="ECO:0000256" key="1">
    <source>
        <dbReference type="ARBA" id="ARBA00022747"/>
    </source>
</evidence>
<proteinExistence type="predicted"/>